<dbReference type="Pfam" id="PF02602">
    <property type="entry name" value="HEM4"/>
    <property type="match status" value="1"/>
</dbReference>
<accession>A0ABV7G694</accession>
<dbReference type="InterPro" id="IPR003754">
    <property type="entry name" value="4pyrrol_synth_uPrphyn_synth"/>
</dbReference>
<dbReference type="CDD" id="cd06578">
    <property type="entry name" value="HemD"/>
    <property type="match status" value="1"/>
</dbReference>
<dbReference type="Gene3D" id="3.40.50.10090">
    <property type="match status" value="2"/>
</dbReference>
<keyword evidence="3" id="KW-1185">Reference proteome</keyword>
<dbReference type="SUPFAM" id="SSF69618">
    <property type="entry name" value="HemD-like"/>
    <property type="match status" value="1"/>
</dbReference>
<protein>
    <submittedName>
        <fullName evidence="2">Uroporphyrinogen-III synthase</fullName>
    </submittedName>
</protein>
<name>A0ABV7G694_9PROT</name>
<sequence length="239" mass="24641">MLITRPEPGCSETAAAVAALGWRPVLAPALLLRSCFSQPVSGVQAMILPSRAAARALAGQAAPDMKVLAVGPGTAAEARRSGFSDVTEAAGDASSLAVLAALRLDPGAGPLLLAVGRGYSAELATALRTHGFRVRRRVVYEAVAAGGIPESAQEALRRGEVVAALFLSPRSASLAQRQLRDAGLAENLRDIRALALSSRIVKVLAGMPWREIRATAKPDFAALLALLGPAPGPDSEGQE</sequence>
<gene>
    <name evidence="2" type="ORF">ACFOD4_15745</name>
</gene>
<feature type="domain" description="Tetrapyrrole biosynthesis uroporphyrinogen III synthase" evidence="1">
    <location>
        <begin position="12"/>
        <end position="224"/>
    </location>
</feature>
<dbReference type="InterPro" id="IPR036108">
    <property type="entry name" value="4pyrrol_syn_uPrphyn_synt_sf"/>
</dbReference>
<organism evidence="2 3">
    <name type="scientific">Teichococcus globiformis</name>
    <dbReference type="NCBI Taxonomy" id="2307229"/>
    <lineage>
        <taxon>Bacteria</taxon>
        <taxon>Pseudomonadati</taxon>
        <taxon>Pseudomonadota</taxon>
        <taxon>Alphaproteobacteria</taxon>
        <taxon>Acetobacterales</taxon>
        <taxon>Roseomonadaceae</taxon>
        <taxon>Roseomonas</taxon>
    </lineage>
</organism>
<proteinExistence type="predicted"/>
<evidence type="ECO:0000313" key="3">
    <source>
        <dbReference type="Proteomes" id="UP001595593"/>
    </source>
</evidence>
<dbReference type="Proteomes" id="UP001595593">
    <property type="component" value="Unassembled WGS sequence"/>
</dbReference>
<evidence type="ECO:0000313" key="2">
    <source>
        <dbReference type="EMBL" id="MFC3126517.1"/>
    </source>
</evidence>
<evidence type="ECO:0000259" key="1">
    <source>
        <dbReference type="Pfam" id="PF02602"/>
    </source>
</evidence>
<dbReference type="RefSeq" id="WP_379597898.1">
    <property type="nucleotide sequence ID" value="NZ_JBHRTN010000018.1"/>
</dbReference>
<reference evidence="3" key="1">
    <citation type="journal article" date="2019" name="Int. J. Syst. Evol. Microbiol.">
        <title>The Global Catalogue of Microorganisms (GCM) 10K type strain sequencing project: providing services to taxonomists for standard genome sequencing and annotation.</title>
        <authorList>
            <consortium name="The Broad Institute Genomics Platform"/>
            <consortium name="The Broad Institute Genome Sequencing Center for Infectious Disease"/>
            <person name="Wu L."/>
            <person name="Ma J."/>
        </authorList>
    </citation>
    <scope>NUCLEOTIDE SEQUENCE [LARGE SCALE GENOMIC DNA]</scope>
    <source>
        <strain evidence="3">KCTC 52094</strain>
    </source>
</reference>
<dbReference type="EMBL" id="JBHRTN010000018">
    <property type="protein sequence ID" value="MFC3126517.1"/>
    <property type="molecule type" value="Genomic_DNA"/>
</dbReference>
<comment type="caution">
    <text evidence="2">The sequence shown here is derived from an EMBL/GenBank/DDBJ whole genome shotgun (WGS) entry which is preliminary data.</text>
</comment>